<dbReference type="Proteomes" id="UP000321947">
    <property type="component" value="Unassembled WGS sequence"/>
</dbReference>
<sequence>MAAKDAEEVLDVQSVVEAVVANEDAADVPSYEVESLCMRCGENGITRFLLTLIPHFRKILLSAFECPHCGERNNEVQFAGEIQPRGCCYCLEVHASDQKVKDFDLPVYHCVYNILTKVLVDCLKRLLLINESPRGKVLATEVLGKVILYPPFVLTYGGCSKLDCF</sequence>
<accession>A0A5A7TPA3</accession>
<dbReference type="STRING" id="1194695.A0A5A7TPA3"/>
<dbReference type="Gene3D" id="2.20.25.420">
    <property type="entry name" value="ZPR1, zinc finger domain"/>
    <property type="match status" value="1"/>
</dbReference>
<dbReference type="EMBL" id="SSTE01015327">
    <property type="protein sequence ID" value="KAA0043245.1"/>
    <property type="molecule type" value="Genomic_DNA"/>
</dbReference>
<dbReference type="EMBL" id="SSTD01001743">
    <property type="protein sequence ID" value="TYK29309.1"/>
    <property type="molecule type" value="Genomic_DNA"/>
</dbReference>
<gene>
    <name evidence="3" type="ORF">E5676_scaffold129G00140</name>
    <name evidence="2" type="ORF">E6C27_scaffold110G001290</name>
</gene>
<evidence type="ECO:0000313" key="2">
    <source>
        <dbReference type="EMBL" id="KAA0043245.1"/>
    </source>
</evidence>
<name>A0A5A7TPA3_CUCMM</name>
<proteinExistence type="predicted"/>
<evidence type="ECO:0000313" key="4">
    <source>
        <dbReference type="Proteomes" id="UP000321393"/>
    </source>
</evidence>
<protein>
    <submittedName>
        <fullName evidence="2">Zinc finger protein ZPR1-like</fullName>
    </submittedName>
</protein>
<organism evidence="2 4">
    <name type="scientific">Cucumis melo var. makuwa</name>
    <name type="common">Oriental melon</name>
    <dbReference type="NCBI Taxonomy" id="1194695"/>
    <lineage>
        <taxon>Eukaryota</taxon>
        <taxon>Viridiplantae</taxon>
        <taxon>Streptophyta</taxon>
        <taxon>Embryophyta</taxon>
        <taxon>Tracheophyta</taxon>
        <taxon>Spermatophyta</taxon>
        <taxon>Magnoliopsida</taxon>
        <taxon>eudicotyledons</taxon>
        <taxon>Gunneridae</taxon>
        <taxon>Pentapetalae</taxon>
        <taxon>rosids</taxon>
        <taxon>fabids</taxon>
        <taxon>Cucurbitales</taxon>
        <taxon>Cucurbitaceae</taxon>
        <taxon>Benincaseae</taxon>
        <taxon>Cucumis</taxon>
    </lineage>
</organism>
<dbReference type="PANTHER" id="PTHR10876:SF0">
    <property type="entry name" value="ZINC FINGER PROTEIN ZPR1"/>
    <property type="match status" value="1"/>
</dbReference>
<evidence type="ECO:0000313" key="5">
    <source>
        <dbReference type="Proteomes" id="UP000321947"/>
    </source>
</evidence>
<dbReference type="SMART" id="SM00709">
    <property type="entry name" value="Zpr1"/>
    <property type="match status" value="1"/>
</dbReference>
<evidence type="ECO:0000313" key="3">
    <source>
        <dbReference type="EMBL" id="TYK29309.1"/>
    </source>
</evidence>
<feature type="domain" description="Zinc finger ZPR1-type" evidence="1">
    <location>
        <begin position="35"/>
        <end position="150"/>
    </location>
</feature>
<dbReference type="GO" id="GO:0005634">
    <property type="term" value="C:nucleus"/>
    <property type="evidence" value="ECO:0007669"/>
    <property type="project" value="TreeGrafter"/>
</dbReference>
<dbReference type="AlphaFoldDB" id="A0A5A7TPA3"/>
<dbReference type="GO" id="GO:0008270">
    <property type="term" value="F:zinc ion binding"/>
    <property type="evidence" value="ECO:0007669"/>
    <property type="project" value="InterPro"/>
</dbReference>
<reference evidence="4 5" key="1">
    <citation type="submission" date="2019-08" db="EMBL/GenBank/DDBJ databases">
        <title>Draft genome sequences of two oriental melons (Cucumis melo L. var makuwa).</title>
        <authorList>
            <person name="Kwon S.-Y."/>
        </authorList>
    </citation>
    <scope>NUCLEOTIDE SEQUENCE [LARGE SCALE GENOMIC DNA]</scope>
    <source>
        <strain evidence="5">cv. Chang Bougi</strain>
        <strain evidence="4">cv. SW 3</strain>
        <tissue evidence="2">Leaf</tissue>
    </source>
</reference>
<dbReference type="InterPro" id="IPR040141">
    <property type="entry name" value="ZPR1"/>
</dbReference>
<dbReference type="FunFam" id="2.20.25.420:FF:000001">
    <property type="entry name" value="Zinc finger protein ZPR1"/>
    <property type="match status" value="1"/>
</dbReference>
<evidence type="ECO:0000259" key="1">
    <source>
        <dbReference type="SMART" id="SM00709"/>
    </source>
</evidence>
<dbReference type="Proteomes" id="UP000321393">
    <property type="component" value="Unassembled WGS sequence"/>
</dbReference>
<dbReference type="OrthoDB" id="1664540at2759"/>
<dbReference type="PANTHER" id="PTHR10876">
    <property type="entry name" value="ZINC FINGER PROTEIN ZPR1"/>
    <property type="match status" value="1"/>
</dbReference>
<dbReference type="Pfam" id="PF03367">
    <property type="entry name" value="Zn_ribbon_ZPR1"/>
    <property type="match status" value="1"/>
</dbReference>
<dbReference type="InterPro" id="IPR042452">
    <property type="entry name" value="ZPR1_Znf1/2"/>
</dbReference>
<comment type="caution">
    <text evidence="2">The sequence shown here is derived from an EMBL/GenBank/DDBJ whole genome shotgun (WGS) entry which is preliminary data.</text>
</comment>
<dbReference type="InterPro" id="IPR004457">
    <property type="entry name" value="Znf_ZPR1"/>
</dbReference>